<dbReference type="CDD" id="cd04187">
    <property type="entry name" value="DPM1_like_bac"/>
    <property type="match status" value="1"/>
</dbReference>
<dbReference type="eggNOG" id="COG0463">
    <property type="taxonomic scope" value="Bacteria"/>
</dbReference>
<dbReference type="InterPro" id="IPR050256">
    <property type="entry name" value="Glycosyltransferase_2"/>
</dbReference>
<keyword evidence="11" id="KW-1185">Reference proteome</keyword>
<dbReference type="Gene3D" id="3.90.550.10">
    <property type="entry name" value="Spore Coat Polysaccharide Biosynthesis Protein SpsA, Chain A"/>
    <property type="match status" value="1"/>
</dbReference>
<evidence type="ECO:0000256" key="1">
    <source>
        <dbReference type="ARBA" id="ARBA00022475"/>
    </source>
</evidence>
<dbReference type="AlphaFoldDB" id="G6E9S3"/>
<evidence type="ECO:0000313" key="10">
    <source>
        <dbReference type="EMBL" id="EHJ61928.1"/>
    </source>
</evidence>
<keyword evidence="3 10" id="KW-0808">Transferase</keyword>
<dbReference type="PANTHER" id="PTHR48090">
    <property type="entry name" value="UNDECAPRENYL-PHOSPHATE 4-DEOXY-4-FORMAMIDO-L-ARABINOSE TRANSFERASE-RELATED"/>
    <property type="match status" value="1"/>
</dbReference>
<reference evidence="10 11" key="1">
    <citation type="journal article" date="2012" name="J. Bacteriol.">
        <title>Genome sequence of benzo(a)pyrene-degrading bacterium Novosphingobium pentaromativorans US6-1.</title>
        <authorList>
            <person name="Luo Y.R."/>
            <person name="Kang S.G."/>
            <person name="Kim S.J."/>
            <person name="Kim M.R."/>
            <person name="Li N."/>
            <person name="Lee J.H."/>
            <person name="Kwon K.K."/>
        </authorList>
    </citation>
    <scope>NUCLEOTIDE SEQUENCE [LARGE SCALE GENOMIC DNA]</scope>
    <source>
        <strain evidence="10 11">US6-1</strain>
    </source>
</reference>
<evidence type="ECO:0000256" key="3">
    <source>
        <dbReference type="ARBA" id="ARBA00022679"/>
    </source>
</evidence>
<keyword evidence="2 10" id="KW-0328">Glycosyltransferase</keyword>
<dbReference type="InterPro" id="IPR001173">
    <property type="entry name" value="Glyco_trans_2-like"/>
</dbReference>
<dbReference type="PANTHER" id="PTHR48090:SF3">
    <property type="entry name" value="UNDECAPRENYL-PHOSPHATE 4-DEOXY-4-FORMAMIDO-L-ARABINOSE TRANSFERASE"/>
    <property type="match status" value="1"/>
</dbReference>
<comment type="caution">
    <text evidence="10">The sequence shown here is derived from an EMBL/GenBank/DDBJ whole genome shotgun (WGS) entry which is preliminary data.</text>
</comment>
<dbReference type="EMBL" id="AGFM01000013">
    <property type="protein sequence ID" value="EHJ61928.1"/>
    <property type="molecule type" value="Genomic_DNA"/>
</dbReference>
<name>G6E9S3_9SPHN</name>
<evidence type="ECO:0000256" key="4">
    <source>
        <dbReference type="ARBA" id="ARBA00022692"/>
    </source>
</evidence>
<dbReference type="GO" id="GO:0005886">
    <property type="term" value="C:plasma membrane"/>
    <property type="evidence" value="ECO:0007669"/>
    <property type="project" value="TreeGrafter"/>
</dbReference>
<feature type="transmembrane region" description="Helical" evidence="8">
    <location>
        <begin position="224"/>
        <end position="245"/>
    </location>
</feature>
<gene>
    <name evidence="10" type="ORF">NSU_1094</name>
</gene>
<evidence type="ECO:0000256" key="8">
    <source>
        <dbReference type="SAM" id="Phobius"/>
    </source>
</evidence>
<dbReference type="Pfam" id="PF00535">
    <property type="entry name" value="Glycos_transf_2"/>
    <property type="match status" value="1"/>
</dbReference>
<dbReference type="GO" id="GO:0009103">
    <property type="term" value="P:lipopolysaccharide biosynthetic process"/>
    <property type="evidence" value="ECO:0007669"/>
    <property type="project" value="UniProtKB-KW"/>
</dbReference>
<feature type="transmembrane region" description="Helical" evidence="8">
    <location>
        <begin position="251"/>
        <end position="281"/>
    </location>
</feature>
<evidence type="ECO:0000256" key="7">
    <source>
        <dbReference type="ARBA" id="ARBA00023136"/>
    </source>
</evidence>
<keyword evidence="1" id="KW-1003">Cell membrane</keyword>
<evidence type="ECO:0000256" key="6">
    <source>
        <dbReference type="ARBA" id="ARBA00022989"/>
    </source>
</evidence>
<dbReference type="Proteomes" id="UP000004030">
    <property type="component" value="Unassembled WGS sequence"/>
</dbReference>
<organism evidence="10 11">
    <name type="scientific">Novosphingobium pentaromativorans US6-1</name>
    <dbReference type="NCBI Taxonomy" id="1088721"/>
    <lineage>
        <taxon>Bacteria</taxon>
        <taxon>Pseudomonadati</taxon>
        <taxon>Pseudomonadota</taxon>
        <taxon>Alphaproteobacteria</taxon>
        <taxon>Sphingomonadales</taxon>
        <taxon>Sphingomonadaceae</taxon>
        <taxon>Novosphingobium</taxon>
    </lineage>
</organism>
<proteinExistence type="predicted"/>
<accession>G6E9S3</accession>
<keyword evidence="6 8" id="KW-1133">Transmembrane helix</keyword>
<protein>
    <submittedName>
        <fullName evidence="10">Dolichol-phosphate mannosyltransferase</fullName>
    </submittedName>
</protein>
<dbReference type="InterPro" id="IPR029044">
    <property type="entry name" value="Nucleotide-diphossugar_trans"/>
</dbReference>
<dbReference type="PATRIC" id="fig|1088721.3.peg.1079"/>
<evidence type="ECO:0000256" key="2">
    <source>
        <dbReference type="ARBA" id="ARBA00022676"/>
    </source>
</evidence>
<dbReference type="GO" id="GO:0099621">
    <property type="term" value="F:undecaprenyl-phosphate 4-deoxy-4-formamido-L-arabinose transferase activity"/>
    <property type="evidence" value="ECO:0007669"/>
    <property type="project" value="TreeGrafter"/>
</dbReference>
<keyword evidence="5" id="KW-0448">Lipopolysaccharide biosynthesis</keyword>
<sequence>MYDEEENVDPLYQAVDRALSGRDFDFELVLVDDGSKDRTYERAAALVERDPRVRVVKFRRNYGQTAAMAAGVEVARGDVLVTMDGDLQNDPEDIPRLLEQIEKGFDIAIGWRRKRKDGGARVFISKIANRIMTYIMGIAVRDSGCSLKAYRAELIKGIPMYGEMHRFIPALSQLAGARLVELEVNHRPRQFGVSKYGFSRIQKVMLDIVTIRVLLSYARAPLTWHLKVVGLSFLLDLLAFGYVVFGRPESLVVAGGIAMVLFSLTLFLVVWGLAGGLFAAVEPNVSRYAEIAAKLSSRLTPLNPASQEGL</sequence>
<evidence type="ECO:0000313" key="11">
    <source>
        <dbReference type="Proteomes" id="UP000004030"/>
    </source>
</evidence>
<dbReference type="SUPFAM" id="SSF53448">
    <property type="entry name" value="Nucleotide-diphospho-sugar transferases"/>
    <property type="match status" value="1"/>
</dbReference>
<keyword evidence="4 8" id="KW-0812">Transmembrane</keyword>
<keyword evidence="7 8" id="KW-0472">Membrane</keyword>
<evidence type="ECO:0000256" key="5">
    <source>
        <dbReference type="ARBA" id="ARBA00022985"/>
    </source>
</evidence>
<evidence type="ECO:0000259" key="9">
    <source>
        <dbReference type="Pfam" id="PF00535"/>
    </source>
</evidence>
<feature type="domain" description="Glycosyltransferase 2-like" evidence="9">
    <location>
        <begin position="8"/>
        <end position="140"/>
    </location>
</feature>
<dbReference type="STRING" id="1088721.JI59_14625"/>